<keyword evidence="7" id="KW-1185">Reference proteome</keyword>
<evidence type="ECO:0000256" key="3">
    <source>
        <dbReference type="PROSITE-ProRule" id="PRU00047"/>
    </source>
</evidence>
<evidence type="ECO:0000256" key="1">
    <source>
        <dbReference type="ARBA" id="ARBA00012060"/>
    </source>
</evidence>
<name>A0ABD3FJI9_9STRA</name>
<dbReference type="EC" id="4.2.1.10" evidence="1"/>
<feature type="domain" description="CCHC-type" evidence="5">
    <location>
        <begin position="348"/>
        <end position="363"/>
    </location>
</feature>
<evidence type="ECO:0000313" key="7">
    <source>
        <dbReference type="Proteomes" id="UP001632037"/>
    </source>
</evidence>
<dbReference type="InterPro" id="IPR001878">
    <property type="entry name" value="Znf_CCHC"/>
</dbReference>
<evidence type="ECO:0000256" key="4">
    <source>
        <dbReference type="SAM" id="MobiDB-lite"/>
    </source>
</evidence>
<feature type="compositionally biased region" description="Low complexity" evidence="4">
    <location>
        <begin position="107"/>
        <end position="117"/>
    </location>
</feature>
<keyword evidence="3" id="KW-0862">Zinc</keyword>
<dbReference type="GO" id="GO:0003855">
    <property type="term" value="F:3-dehydroquinate dehydratase activity"/>
    <property type="evidence" value="ECO:0007669"/>
    <property type="project" value="UniProtKB-EC"/>
</dbReference>
<keyword evidence="3" id="KW-0863">Zinc-finger</keyword>
<dbReference type="EMBL" id="JBIMZQ010000018">
    <property type="protein sequence ID" value="KAL3666020.1"/>
    <property type="molecule type" value="Genomic_DNA"/>
</dbReference>
<dbReference type="SMART" id="SM00343">
    <property type="entry name" value="ZnF_C2HC"/>
    <property type="match status" value="1"/>
</dbReference>
<feature type="compositionally biased region" description="Basic and acidic residues" evidence="4">
    <location>
        <begin position="120"/>
        <end position="134"/>
    </location>
</feature>
<protein>
    <recommendedName>
        <fullName evidence="1">3-dehydroquinate dehydratase</fullName>
        <ecNumber evidence="1">4.2.1.10</ecNumber>
    </recommendedName>
</protein>
<comment type="caution">
    <text evidence="6">The sequence shown here is derived from an EMBL/GenBank/DDBJ whole genome shotgun (WGS) entry which is preliminary data.</text>
</comment>
<feature type="region of interest" description="Disordered" evidence="4">
    <location>
        <begin position="100"/>
        <end position="138"/>
    </location>
</feature>
<reference evidence="6 7" key="1">
    <citation type="submission" date="2024-09" db="EMBL/GenBank/DDBJ databases">
        <title>Genome sequencing and assembly of Phytophthora oleae, isolate VK10A, causative agent of rot of olive drupes.</title>
        <authorList>
            <person name="Conti Taguali S."/>
            <person name="Riolo M."/>
            <person name="La Spada F."/>
            <person name="Cacciola S.O."/>
            <person name="Dionisio G."/>
        </authorList>
    </citation>
    <scope>NUCLEOTIDE SEQUENCE [LARGE SCALE GENOMIC DNA]</scope>
    <source>
        <strain evidence="6 7">VK10A</strain>
    </source>
</reference>
<sequence>MRSVRLVLALTGAGGRSAAYPAHSLLSQSRIWRCLSSSTGKPPSNPFEIDLNVLKSPISTTENLTLDDAKRAAASQQAEAQHDIDLLHDEMSKIFGEDMAEYGGDTSSSSVEEAVASFDKGPEVKEQETEKSKEPGVSVVSTAVQKEQTLPTRAARAVLKPKKTKKKVSSERISSDKARVDVLLLQGPCTFVRGVWTGGDVKQQELHEQIQAQAADLGVVVKDREYFSEKVILQMLLEARKDQVIVLYWNISLSKSPFVVHALGLVQARVLIVSPNNVEHGPLPSNVVGVLSGFWNQSVSLALSAAANILNPEAQKATLKPSQNNRGVESGKKGEQSTPTTKRQIPTCYLCGKQGHIRSKCPELQRNNV</sequence>
<dbReference type="Gene3D" id="3.40.50.9100">
    <property type="entry name" value="Dehydroquinase, class II"/>
    <property type="match status" value="1"/>
</dbReference>
<evidence type="ECO:0000259" key="5">
    <source>
        <dbReference type="PROSITE" id="PS50158"/>
    </source>
</evidence>
<dbReference type="Proteomes" id="UP001632037">
    <property type="component" value="Unassembled WGS sequence"/>
</dbReference>
<dbReference type="PROSITE" id="PS50158">
    <property type="entry name" value="ZF_CCHC"/>
    <property type="match status" value="1"/>
</dbReference>
<organism evidence="6 7">
    <name type="scientific">Phytophthora oleae</name>
    <dbReference type="NCBI Taxonomy" id="2107226"/>
    <lineage>
        <taxon>Eukaryota</taxon>
        <taxon>Sar</taxon>
        <taxon>Stramenopiles</taxon>
        <taxon>Oomycota</taxon>
        <taxon>Peronosporomycetes</taxon>
        <taxon>Peronosporales</taxon>
        <taxon>Peronosporaceae</taxon>
        <taxon>Phytophthora</taxon>
    </lineage>
</organism>
<dbReference type="AlphaFoldDB" id="A0ABD3FJI9"/>
<keyword evidence="3" id="KW-0479">Metal-binding</keyword>
<accession>A0ABD3FJI9</accession>
<dbReference type="GO" id="GO:0008270">
    <property type="term" value="F:zinc ion binding"/>
    <property type="evidence" value="ECO:0007669"/>
    <property type="project" value="UniProtKB-KW"/>
</dbReference>
<evidence type="ECO:0000256" key="2">
    <source>
        <dbReference type="ARBA" id="ARBA00023239"/>
    </source>
</evidence>
<dbReference type="Pfam" id="PF00098">
    <property type="entry name" value="zf-CCHC"/>
    <property type="match status" value="1"/>
</dbReference>
<dbReference type="Gene3D" id="4.10.60.10">
    <property type="entry name" value="Zinc finger, CCHC-type"/>
    <property type="match status" value="1"/>
</dbReference>
<dbReference type="SUPFAM" id="SSF57756">
    <property type="entry name" value="Retrovirus zinc finger-like domains"/>
    <property type="match status" value="1"/>
</dbReference>
<feature type="region of interest" description="Disordered" evidence="4">
    <location>
        <begin position="316"/>
        <end position="341"/>
    </location>
</feature>
<keyword evidence="2" id="KW-0456">Lyase</keyword>
<gene>
    <name evidence="6" type="ORF">V7S43_008813</name>
</gene>
<proteinExistence type="predicted"/>
<dbReference type="InterPro" id="IPR036875">
    <property type="entry name" value="Znf_CCHC_sf"/>
</dbReference>
<dbReference type="InterPro" id="IPR036441">
    <property type="entry name" value="DHquinase_II_sf"/>
</dbReference>
<evidence type="ECO:0000313" key="6">
    <source>
        <dbReference type="EMBL" id="KAL3666020.1"/>
    </source>
</evidence>